<dbReference type="PANTHER" id="PTHR43713:SF3">
    <property type="entry name" value="GLUTAMATE-1-SEMIALDEHYDE 2,1-AMINOMUTASE 1, CHLOROPLASTIC-RELATED"/>
    <property type="match status" value="1"/>
</dbReference>
<dbReference type="GO" id="GO:0008483">
    <property type="term" value="F:transaminase activity"/>
    <property type="evidence" value="ECO:0007669"/>
    <property type="project" value="UniProtKB-KW"/>
</dbReference>
<keyword evidence="4" id="KW-0032">Aminotransferase</keyword>
<organism evidence="4 5">
    <name type="scientific">Devosia equisanguinis</name>
    <dbReference type="NCBI Taxonomy" id="2490941"/>
    <lineage>
        <taxon>Bacteria</taxon>
        <taxon>Pseudomonadati</taxon>
        <taxon>Pseudomonadota</taxon>
        <taxon>Alphaproteobacteria</taxon>
        <taxon>Hyphomicrobiales</taxon>
        <taxon>Devosiaceae</taxon>
        <taxon>Devosia</taxon>
    </lineage>
</organism>
<dbReference type="AlphaFoldDB" id="A0A447I6I6"/>
<dbReference type="InterPro" id="IPR015421">
    <property type="entry name" value="PyrdxlP-dep_Trfase_major"/>
</dbReference>
<accession>A0A447I6I6</accession>
<dbReference type="InterPro" id="IPR015422">
    <property type="entry name" value="PyrdxlP-dep_Trfase_small"/>
</dbReference>
<comment type="similarity">
    <text evidence="3">Belongs to the class-III pyridoxal-phosphate-dependent aminotransferase family.</text>
</comment>
<dbReference type="Pfam" id="PF00202">
    <property type="entry name" value="Aminotran_3"/>
    <property type="match status" value="1"/>
</dbReference>
<keyword evidence="2 3" id="KW-0663">Pyridoxal phosphate</keyword>
<protein>
    <submittedName>
        <fullName evidence="4">3-aminobutyryl-CoA aminotransferase</fullName>
        <ecNumber evidence="4">2.6.1.-</ecNumber>
    </submittedName>
</protein>
<evidence type="ECO:0000256" key="2">
    <source>
        <dbReference type="ARBA" id="ARBA00022898"/>
    </source>
</evidence>
<keyword evidence="4" id="KW-0808">Transferase</keyword>
<evidence type="ECO:0000256" key="3">
    <source>
        <dbReference type="RuleBase" id="RU003560"/>
    </source>
</evidence>
<evidence type="ECO:0000313" key="4">
    <source>
        <dbReference type="EMBL" id="VDS03075.1"/>
    </source>
</evidence>
<dbReference type="EMBL" id="UZWD01000004">
    <property type="protein sequence ID" value="VDS03075.1"/>
    <property type="molecule type" value="Genomic_DNA"/>
</dbReference>
<reference evidence="4 5" key="1">
    <citation type="submission" date="2018-12" db="EMBL/GenBank/DDBJ databases">
        <authorList>
            <person name="Criscuolo A."/>
        </authorList>
    </citation>
    <scope>NUCLEOTIDE SEQUENCE [LARGE SCALE GENOMIC DNA]</scope>
    <source>
        <strain evidence="4">ACIP1116281</strain>
    </source>
</reference>
<gene>
    <name evidence="4" type="primary">kat</name>
    <name evidence="4" type="ORF">DEVEQU_00195</name>
</gene>
<dbReference type="Gene3D" id="3.40.640.10">
    <property type="entry name" value="Type I PLP-dependent aspartate aminotransferase-like (Major domain)"/>
    <property type="match status" value="1"/>
</dbReference>
<dbReference type="PANTHER" id="PTHR43713">
    <property type="entry name" value="GLUTAMATE-1-SEMIALDEHYDE 2,1-AMINOMUTASE"/>
    <property type="match status" value="1"/>
</dbReference>
<keyword evidence="5" id="KW-1185">Reference proteome</keyword>
<dbReference type="Proteomes" id="UP000268844">
    <property type="component" value="Unassembled WGS sequence"/>
</dbReference>
<dbReference type="GO" id="GO:0030170">
    <property type="term" value="F:pyridoxal phosphate binding"/>
    <property type="evidence" value="ECO:0007669"/>
    <property type="project" value="InterPro"/>
</dbReference>
<sequence>MGAGQELWKKAKRLIPGGNMLLSKRPEMFLPEQWPAYFSKAKGCRVWDLDGRELIDMTIMGVGANTLGYGDERVDAAVVATVAQGNMSTLNAPEEVELAERLVAMHPWAEMARFARTGGEANAVAIRIARAASGRDGVAICGYHGWHDWYLASNLGEDDSLAGHLLPGLDPQGVPRNLRGTVFPFGFNDIAALEALIATGKIGVIMMEVARTFDPSPDFLRKVRELATAHGIVLIFDECTSGFRQSFGGLHTLYGVDPDMAVFGKALGNGYAVTAVIGRRAVMEAAQNSFISSTFWTERIGSAAALATLDVMEQTQSWEVITGIGVDITQRWRELAAKHGIEISTAGLPALTGFAFKGANAAAYKTLISQEMLERGYLAATSVYTCLAHTPDIVDGYFDALDPIFALIAKCEAGRDVSSLLRGPICHAGFKRLN</sequence>
<dbReference type="InterPro" id="IPR005814">
    <property type="entry name" value="Aminotrans_3"/>
</dbReference>
<dbReference type="EC" id="2.6.1.-" evidence="4"/>
<comment type="cofactor">
    <cofactor evidence="1">
        <name>pyridoxal 5'-phosphate</name>
        <dbReference type="ChEBI" id="CHEBI:597326"/>
    </cofactor>
</comment>
<evidence type="ECO:0000313" key="5">
    <source>
        <dbReference type="Proteomes" id="UP000268844"/>
    </source>
</evidence>
<proteinExistence type="inferred from homology"/>
<dbReference type="Gene3D" id="3.90.1150.10">
    <property type="entry name" value="Aspartate Aminotransferase, domain 1"/>
    <property type="match status" value="1"/>
</dbReference>
<name>A0A447I6I6_9HYPH</name>
<dbReference type="SUPFAM" id="SSF53383">
    <property type="entry name" value="PLP-dependent transferases"/>
    <property type="match status" value="1"/>
</dbReference>
<dbReference type="InterPro" id="IPR015424">
    <property type="entry name" value="PyrdxlP-dep_Trfase"/>
</dbReference>
<evidence type="ECO:0000256" key="1">
    <source>
        <dbReference type="ARBA" id="ARBA00001933"/>
    </source>
</evidence>